<name>A0ACA9R352_9GLOM</name>
<evidence type="ECO:0000313" key="2">
    <source>
        <dbReference type="Proteomes" id="UP000789525"/>
    </source>
</evidence>
<keyword evidence="2" id="KW-1185">Reference proteome</keyword>
<gene>
    <name evidence="1" type="ORF">ACOLOM_LOCUS13986</name>
</gene>
<reference evidence="1" key="1">
    <citation type="submission" date="2021-06" db="EMBL/GenBank/DDBJ databases">
        <authorList>
            <person name="Kallberg Y."/>
            <person name="Tangrot J."/>
            <person name="Rosling A."/>
        </authorList>
    </citation>
    <scope>NUCLEOTIDE SEQUENCE</scope>
    <source>
        <strain evidence="1">CL356</strain>
    </source>
</reference>
<comment type="caution">
    <text evidence="1">The sequence shown here is derived from an EMBL/GenBank/DDBJ whole genome shotgun (WGS) entry which is preliminary data.</text>
</comment>
<proteinExistence type="predicted"/>
<feature type="non-terminal residue" evidence="1">
    <location>
        <position position="1"/>
    </location>
</feature>
<dbReference type="EMBL" id="CAJVPT010066894">
    <property type="protein sequence ID" value="CAG8774119.1"/>
    <property type="molecule type" value="Genomic_DNA"/>
</dbReference>
<accession>A0ACA9R352</accession>
<dbReference type="Proteomes" id="UP000789525">
    <property type="component" value="Unassembled WGS sequence"/>
</dbReference>
<protein>
    <submittedName>
        <fullName evidence="1">2495_t:CDS:1</fullName>
    </submittedName>
</protein>
<sequence length="55" mass="6315">VRLYRSSNPGHKCWKFELGSPDVGHPGAERSPNDKTSLLLYQRRFMGRNQIGDIE</sequence>
<organism evidence="1 2">
    <name type="scientific">Acaulospora colombiana</name>
    <dbReference type="NCBI Taxonomy" id="27376"/>
    <lineage>
        <taxon>Eukaryota</taxon>
        <taxon>Fungi</taxon>
        <taxon>Fungi incertae sedis</taxon>
        <taxon>Mucoromycota</taxon>
        <taxon>Glomeromycotina</taxon>
        <taxon>Glomeromycetes</taxon>
        <taxon>Diversisporales</taxon>
        <taxon>Acaulosporaceae</taxon>
        <taxon>Acaulospora</taxon>
    </lineage>
</organism>
<evidence type="ECO:0000313" key="1">
    <source>
        <dbReference type="EMBL" id="CAG8774119.1"/>
    </source>
</evidence>
<feature type="non-terminal residue" evidence="1">
    <location>
        <position position="55"/>
    </location>
</feature>